<keyword evidence="2" id="KW-1133">Transmembrane helix</keyword>
<evidence type="ECO:0000313" key="3">
    <source>
        <dbReference type="EMBL" id="ARU46366.1"/>
    </source>
</evidence>
<evidence type="ECO:0000256" key="1">
    <source>
        <dbReference type="SAM" id="MobiDB-lite"/>
    </source>
</evidence>
<sequence>MSLYDRKTAILHNQTPSHWSTAQVRRLRCAVVSMSTAICIALATLASATMRDSRVTAIVLAMSMAAGAAAALVALVNSPGAPRTIRNSFSRKSQCFLSSFLIAVPSFVILATGMLIVFSRVFPSALYAHLNIILVTIAMPSAGLAIFIGSLLFFPPRLRWVSTVVVLLPLINAWLSISGKFSTASGYPAVLSLTLVLLTLAALIASIAWLLRTSLRNNVSVLLLVTAAAVLGVVQLFFCVHIITGIALNANVLTLSYAGCCLLSIMSAMLLPGHHVRAESKAAAYRPGLETSVSRGVTPSEIEDSRQEIQAA</sequence>
<keyword evidence="2" id="KW-0812">Transmembrane</keyword>
<dbReference type="AlphaFoldDB" id="A0A7Y4LG71"/>
<accession>A0A7Y4LG71</accession>
<evidence type="ECO:0000256" key="2">
    <source>
        <dbReference type="SAM" id="Phobius"/>
    </source>
</evidence>
<reference evidence="3 4" key="2">
    <citation type="journal article" date="2020" name="Antonie Van Leeuwenhoek">
        <title>Phylogenomic characterisation of a novel corynebacterial species pathogenic to animals.</title>
        <authorList>
            <person name="Moller J."/>
            <person name="Musella L."/>
            <person name="Melnikov V."/>
            <person name="Geissdorfer W."/>
            <person name="Burkovski A."/>
            <person name="Sangal V."/>
        </authorList>
    </citation>
    <scope>NUCLEOTIDE SEQUENCE [LARGE SCALE GENOMIC DNA]</scope>
    <source>
        <strain evidence="3 4">PO100/5</strain>
    </source>
</reference>
<feature type="transmembrane region" description="Helical" evidence="2">
    <location>
        <begin position="29"/>
        <end position="49"/>
    </location>
</feature>
<gene>
    <name evidence="3" type="ORF">CBE74_07540</name>
</gene>
<evidence type="ECO:0000313" key="4">
    <source>
        <dbReference type="Proteomes" id="UP000195652"/>
    </source>
</evidence>
<feature type="compositionally biased region" description="Basic and acidic residues" evidence="1">
    <location>
        <begin position="303"/>
        <end position="312"/>
    </location>
</feature>
<reference evidence="3 4" key="1">
    <citation type="journal article" date="2014" name="BMC Vet. Res.">
        <title>First report of Corynebacterium pseudotuberculosis from caseous lymphadenitis lesions in Black Alentejano pig (Sus scrofa domesticus).</title>
        <authorList>
            <person name="Oliveira M."/>
            <person name="Barroco C."/>
            <person name="Mottola C."/>
            <person name="Santos R."/>
            <person name="Lemsaddek A."/>
            <person name="Tavares L."/>
            <person name="Semedo-Lemsaddek T."/>
        </authorList>
    </citation>
    <scope>NUCLEOTIDE SEQUENCE [LARGE SCALE GENOMIC DNA]</scope>
    <source>
        <strain evidence="3 4">PO100/5</strain>
    </source>
</reference>
<feature type="transmembrane region" description="Helical" evidence="2">
    <location>
        <begin position="189"/>
        <end position="211"/>
    </location>
</feature>
<dbReference type="RefSeq" id="WP_087454173.1">
    <property type="nucleotide sequence ID" value="NZ_CP021417.2"/>
</dbReference>
<dbReference type="GeneID" id="75008105"/>
<dbReference type="KEGG" id="csil:CBE74_07540"/>
<keyword evidence="2" id="KW-0472">Membrane</keyword>
<feature type="transmembrane region" description="Helical" evidence="2">
    <location>
        <begin position="55"/>
        <end position="76"/>
    </location>
</feature>
<dbReference type="Proteomes" id="UP000195652">
    <property type="component" value="Chromosome"/>
</dbReference>
<reference evidence="3 4" key="4">
    <citation type="journal article" date="2020" name="PLoS ONE">
        <title>Taxonomic classification of strain PO100/5 shows a broader geographic distribution and genetic markers of the recently described Corynebacterium silvaticum.</title>
        <authorList>
            <person name="Viana M.V.C."/>
            <person name="Profeta R."/>
            <person name="da Silva A.L."/>
            <person name="Hurtado R."/>
            <person name="Cerqueira J.C."/>
            <person name="Ribeiro B.F.S."/>
            <person name="Almeida M.O."/>
            <person name="Morais-Rodrigues F."/>
            <person name="Soares S.C."/>
            <person name="Oliveira M."/>
            <person name="Tavares L."/>
            <person name="Figueiredo H."/>
            <person name="Wattam A.R."/>
            <person name="Barh D."/>
            <person name="Ghosh P."/>
            <person name="Silva A."/>
            <person name="Azevedo V."/>
        </authorList>
    </citation>
    <scope>NUCLEOTIDE SEQUENCE [LARGE SCALE GENOMIC DNA]</scope>
    <source>
        <strain evidence="3 4">PO100/5</strain>
    </source>
</reference>
<feature type="transmembrane region" description="Helical" evidence="2">
    <location>
        <begin position="254"/>
        <end position="271"/>
    </location>
</feature>
<keyword evidence="4" id="KW-1185">Reference proteome</keyword>
<feature type="transmembrane region" description="Helical" evidence="2">
    <location>
        <begin position="130"/>
        <end position="153"/>
    </location>
</feature>
<feature type="transmembrane region" description="Helical" evidence="2">
    <location>
        <begin position="223"/>
        <end position="248"/>
    </location>
</feature>
<feature type="transmembrane region" description="Helical" evidence="2">
    <location>
        <begin position="96"/>
        <end position="118"/>
    </location>
</feature>
<protein>
    <submittedName>
        <fullName evidence="3">Uncharacterized protein</fullName>
    </submittedName>
</protein>
<feature type="transmembrane region" description="Helical" evidence="2">
    <location>
        <begin position="160"/>
        <end position="177"/>
    </location>
</feature>
<feature type="region of interest" description="Disordered" evidence="1">
    <location>
        <begin position="293"/>
        <end position="312"/>
    </location>
</feature>
<dbReference type="EMBL" id="CP021417">
    <property type="protein sequence ID" value="ARU46366.1"/>
    <property type="molecule type" value="Genomic_DNA"/>
</dbReference>
<name>A0A7Y4LG71_9CORY</name>
<reference evidence="3 4" key="3">
    <citation type="journal article" date="2020" name="Int. J. Syst. Evol. Microbiol.">
        <title>Corynebacterium silvaticum sp. nov., a unique group of NTTB corynebacteria in wild boar and roe deer.</title>
        <authorList>
            <person name="Dangel A."/>
            <person name="Berger A."/>
            <person name="Rau J."/>
            <person name="Eisenberg T."/>
            <person name="Kampfer P."/>
            <person name="Margos G."/>
            <person name="Contzen M."/>
            <person name="Busse H.J."/>
            <person name="Konrad R."/>
            <person name="Peters M."/>
            <person name="Sting R."/>
            <person name="Sing A."/>
        </authorList>
    </citation>
    <scope>NUCLEOTIDE SEQUENCE [LARGE SCALE GENOMIC DNA]</scope>
    <source>
        <strain evidence="3 4">PO100/5</strain>
    </source>
</reference>
<proteinExistence type="predicted"/>
<organism evidence="3 4">
    <name type="scientific">Corynebacterium silvaticum</name>
    <dbReference type="NCBI Taxonomy" id="2320431"/>
    <lineage>
        <taxon>Bacteria</taxon>
        <taxon>Bacillati</taxon>
        <taxon>Actinomycetota</taxon>
        <taxon>Actinomycetes</taxon>
        <taxon>Mycobacteriales</taxon>
        <taxon>Corynebacteriaceae</taxon>
        <taxon>Corynebacterium</taxon>
    </lineage>
</organism>